<comment type="similarity">
    <text evidence="2">Belongs to the LOG family.</text>
</comment>
<dbReference type="Pfam" id="PF03641">
    <property type="entry name" value="Lysine_decarbox"/>
    <property type="match status" value="1"/>
</dbReference>
<dbReference type="Gene3D" id="3.40.50.450">
    <property type="match status" value="1"/>
</dbReference>
<dbReference type="AlphaFoldDB" id="A0A4Q7Z5D4"/>
<sequence>MFDKKMPEAWRVLRIQSEIVDGIEHLIRIEHAVNIFGSARLPPESPYYQSAEELGARLSRVGLTVITGGGPGIMEAGNKGAQHQGALSVGLNITLPCEQRANPYQDISLSFRYFFVRKFLFFKHAIAFAIFPGGYGTLDEMFEALTLVQTGKSDPFPIVLIGRTYWSGLLAWMEQTMLAQGCIDAADLRLISLVDTAEEAAEIIIAHYHRHISMQAGT</sequence>
<evidence type="ECO:0000256" key="1">
    <source>
        <dbReference type="ARBA" id="ARBA00000274"/>
    </source>
</evidence>
<dbReference type="InterPro" id="IPR031100">
    <property type="entry name" value="LOG_fam"/>
</dbReference>
<evidence type="ECO:0000313" key="4">
    <source>
        <dbReference type="Proteomes" id="UP000292423"/>
    </source>
</evidence>
<evidence type="ECO:0000313" key="3">
    <source>
        <dbReference type="EMBL" id="RZU44903.1"/>
    </source>
</evidence>
<evidence type="ECO:0000256" key="2">
    <source>
        <dbReference type="RuleBase" id="RU363015"/>
    </source>
</evidence>
<dbReference type="GO" id="GO:0005829">
    <property type="term" value="C:cytosol"/>
    <property type="evidence" value="ECO:0007669"/>
    <property type="project" value="TreeGrafter"/>
</dbReference>
<dbReference type="PANTHER" id="PTHR43393">
    <property type="entry name" value="CYTOKININ RIBOSIDE 5'-MONOPHOSPHATE PHOSPHORIBOHYDROLASE"/>
    <property type="match status" value="1"/>
</dbReference>
<dbReference type="OrthoDB" id="9801098at2"/>
<comment type="catalytic activity">
    <reaction evidence="1">
        <text>AMP + H2O = D-ribose 5-phosphate + adenine</text>
        <dbReference type="Rhea" id="RHEA:20129"/>
        <dbReference type="ChEBI" id="CHEBI:15377"/>
        <dbReference type="ChEBI" id="CHEBI:16708"/>
        <dbReference type="ChEBI" id="CHEBI:78346"/>
        <dbReference type="ChEBI" id="CHEBI:456215"/>
        <dbReference type="EC" id="3.2.2.4"/>
    </reaction>
</comment>
<dbReference type="InterPro" id="IPR005269">
    <property type="entry name" value="LOG"/>
</dbReference>
<dbReference type="SUPFAM" id="SSF102405">
    <property type="entry name" value="MCP/YpsA-like"/>
    <property type="match status" value="1"/>
</dbReference>
<organism evidence="3 4">
    <name type="scientific">Fluviicoccus keumensis</name>
    <dbReference type="NCBI Taxonomy" id="1435465"/>
    <lineage>
        <taxon>Bacteria</taxon>
        <taxon>Pseudomonadati</taxon>
        <taxon>Pseudomonadota</taxon>
        <taxon>Gammaproteobacteria</taxon>
        <taxon>Moraxellales</taxon>
        <taxon>Moraxellaceae</taxon>
        <taxon>Fluviicoccus</taxon>
    </lineage>
</organism>
<keyword evidence="2" id="KW-0203">Cytokinin biosynthesis</keyword>
<dbReference type="EC" id="3.2.2.n1" evidence="2"/>
<dbReference type="GO" id="GO:0008714">
    <property type="term" value="F:AMP nucleosidase activity"/>
    <property type="evidence" value="ECO:0007669"/>
    <property type="project" value="UniProtKB-EC"/>
</dbReference>
<dbReference type="GO" id="GO:0009691">
    <property type="term" value="P:cytokinin biosynthetic process"/>
    <property type="evidence" value="ECO:0007669"/>
    <property type="project" value="UniProtKB-UniRule"/>
</dbReference>
<name>A0A4Q7Z5D4_9GAMM</name>
<keyword evidence="2" id="KW-0378">Hydrolase</keyword>
<dbReference type="EMBL" id="SHKX01000012">
    <property type="protein sequence ID" value="RZU44903.1"/>
    <property type="molecule type" value="Genomic_DNA"/>
</dbReference>
<gene>
    <name evidence="3" type="ORF">EV700_1704</name>
</gene>
<reference evidence="3 4" key="1">
    <citation type="submission" date="2019-02" db="EMBL/GenBank/DDBJ databases">
        <title>Genomic Encyclopedia of Type Strains, Phase IV (KMG-IV): sequencing the most valuable type-strain genomes for metagenomic binning, comparative biology and taxonomic classification.</title>
        <authorList>
            <person name="Goeker M."/>
        </authorList>
    </citation>
    <scope>NUCLEOTIDE SEQUENCE [LARGE SCALE GENOMIC DNA]</scope>
    <source>
        <strain evidence="3 4">DSM 105135</strain>
    </source>
</reference>
<protein>
    <recommendedName>
        <fullName evidence="2">Cytokinin riboside 5'-monophosphate phosphoribohydrolase</fullName>
        <ecNumber evidence="2">3.2.2.n1</ecNumber>
    </recommendedName>
</protein>
<dbReference type="PANTHER" id="PTHR43393:SF3">
    <property type="entry name" value="LYSINE DECARBOXYLASE-LIKE PROTEIN"/>
    <property type="match status" value="1"/>
</dbReference>
<dbReference type="NCBIfam" id="TIGR00730">
    <property type="entry name" value="Rossman fold protein, TIGR00730 family"/>
    <property type="match status" value="1"/>
</dbReference>
<dbReference type="RefSeq" id="WP_130412737.1">
    <property type="nucleotide sequence ID" value="NZ_SHKX01000012.1"/>
</dbReference>
<comment type="caution">
    <text evidence="3">The sequence shown here is derived from an EMBL/GenBank/DDBJ whole genome shotgun (WGS) entry which is preliminary data.</text>
</comment>
<dbReference type="InterPro" id="IPR052341">
    <property type="entry name" value="LOG_family_nucleotidases"/>
</dbReference>
<dbReference type="Proteomes" id="UP000292423">
    <property type="component" value="Unassembled WGS sequence"/>
</dbReference>
<proteinExistence type="inferred from homology"/>
<keyword evidence="4" id="KW-1185">Reference proteome</keyword>
<accession>A0A4Q7Z5D4</accession>